<dbReference type="InterPro" id="IPR000836">
    <property type="entry name" value="PRTase_dom"/>
</dbReference>
<dbReference type="PANTHER" id="PTHR47505">
    <property type="entry name" value="DNA UTILIZATION PROTEIN YHGH"/>
    <property type="match status" value="1"/>
</dbReference>
<dbReference type="Proteomes" id="UP000002524">
    <property type="component" value="Chromosome 1"/>
</dbReference>
<dbReference type="CDD" id="cd06223">
    <property type="entry name" value="PRTases_typeI"/>
    <property type="match status" value="1"/>
</dbReference>
<evidence type="ECO:0000313" key="4">
    <source>
        <dbReference type="Proteomes" id="UP000002524"/>
    </source>
</evidence>
<accession>Q9RUJ7</accession>
<dbReference type="EMBL" id="AE000513">
    <property type="protein sequence ID" value="AAF10957.1"/>
    <property type="molecule type" value="Genomic_DNA"/>
</dbReference>
<feature type="domain" description="Double zinc ribbon" evidence="2">
    <location>
        <begin position="17"/>
        <end position="52"/>
    </location>
</feature>
<gene>
    <name evidence="3" type="ordered locus">DR_1389</name>
</gene>
<dbReference type="EnsemblBacteria" id="AAF10957">
    <property type="protein sequence ID" value="AAF10957"/>
    <property type="gene ID" value="DR_1389"/>
</dbReference>
<dbReference type="InParanoid" id="Q9RUJ7"/>
<dbReference type="SUPFAM" id="SSF53271">
    <property type="entry name" value="PRTase-like"/>
    <property type="match status" value="1"/>
</dbReference>
<organism evidence="3 4">
    <name type="scientific">Deinococcus radiodurans (strain ATCC 13939 / DSM 20539 / JCM 16871 / CCUG 27074 / LMG 4051 / NBRC 15346 / NCIMB 9279 / VKM B-1422 / R1)</name>
    <dbReference type="NCBI Taxonomy" id="243230"/>
    <lineage>
        <taxon>Bacteria</taxon>
        <taxon>Thermotogati</taxon>
        <taxon>Deinococcota</taxon>
        <taxon>Deinococci</taxon>
        <taxon>Deinococcales</taxon>
        <taxon>Deinococcaceae</taxon>
        <taxon>Deinococcus</taxon>
    </lineage>
</organism>
<dbReference type="PaxDb" id="243230-DR_1389"/>
<evidence type="ECO:0000259" key="2">
    <source>
        <dbReference type="Pfam" id="PF18912"/>
    </source>
</evidence>
<dbReference type="Pfam" id="PF18912">
    <property type="entry name" value="DZR_2"/>
    <property type="match status" value="1"/>
</dbReference>
<dbReference type="PIR" id="F75402">
    <property type="entry name" value="F75402"/>
</dbReference>
<dbReference type="STRING" id="243230.DR_1389"/>
<dbReference type="InterPro" id="IPR029057">
    <property type="entry name" value="PRTase-like"/>
</dbReference>
<dbReference type="eggNOG" id="COG1040">
    <property type="taxonomic scope" value="Bacteria"/>
</dbReference>
<evidence type="ECO:0000313" key="3">
    <source>
        <dbReference type="EMBL" id="AAF10957.1"/>
    </source>
</evidence>
<name>Q9RUJ7_DEIRA</name>
<dbReference type="HOGENOM" id="CLU_054549_1_0_0"/>
<proteinExistence type="inferred from homology"/>
<dbReference type="AlphaFoldDB" id="Q9RUJ7"/>
<dbReference type="KEGG" id="dra:DR_1389"/>
<dbReference type="PANTHER" id="PTHR47505:SF1">
    <property type="entry name" value="DNA UTILIZATION PROTEIN YHGH"/>
    <property type="match status" value="1"/>
</dbReference>
<evidence type="ECO:0000256" key="1">
    <source>
        <dbReference type="ARBA" id="ARBA00008007"/>
    </source>
</evidence>
<dbReference type="OrthoDB" id="9779910at2"/>
<reference evidence="3 4" key="1">
    <citation type="journal article" date="1999" name="Science">
        <title>Genome sequence of the radioresistant bacterium Deinococcus radiodurans R1.</title>
        <authorList>
            <person name="White O."/>
            <person name="Eisen J.A."/>
            <person name="Heidelberg J.F."/>
            <person name="Hickey E.K."/>
            <person name="Peterson J.D."/>
            <person name="Dodson R.J."/>
            <person name="Haft D.H."/>
            <person name="Gwinn M.L."/>
            <person name="Nelson W.C."/>
            <person name="Richardson D.L."/>
            <person name="Moffat K.S."/>
            <person name="Qin H."/>
            <person name="Jiang L."/>
            <person name="Pamphile W."/>
            <person name="Crosby M."/>
            <person name="Shen M."/>
            <person name="Vamathevan J.J."/>
            <person name="Lam P."/>
            <person name="McDonald L."/>
            <person name="Utterback T."/>
            <person name="Zalewski C."/>
            <person name="Makarova K.S."/>
            <person name="Aravind L."/>
            <person name="Daly M.J."/>
            <person name="Minton K.W."/>
            <person name="Fleischmann R.D."/>
            <person name="Ketchum K.A."/>
            <person name="Nelson K.E."/>
            <person name="Salzberg S."/>
            <person name="Smith H.O."/>
            <person name="Venter J.C."/>
            <person name="Fraser C.M."/>
        </authorList>
    </citation>
    <scope>NUCLEOTIDE SEQUENCE [LARGE SCALE GENOMIC DNA]</scope>
    <source>
        <strain evidence="4">ATCC 13939 / DSM 20539 / JCM 16871 / LMG 4051 / NBRC 15346 / NCIMB 9279 / R1 / VKM B-1422</strain>
    </source>
</reference>
<dbReference type="PATRIC" id="fig|243230.17.peg.1586"/>
<keyword evidence="4" id="KW-1185">Reference proteome</keyword>
<protein>
    <submittedName>
        <fullName evidence="3">Competence protein ComF, putative</fullName>
    </submittedName>
</protein>
<dbReference type="InterPro" id="IPR051910">
    <property type="entry name" value="ComF/GntX_DNA_util-trans"/>
</dbReference>
<dbReference type="Gene3D" id="3.40.50.2020">
    <property type="match status" value="1"/>
</dbReference>
<dbReference type="InterPro" id="IPR044005">
    <property type="entry name" value="DZR_2"/>
</dbReference>
<comment type="similarity">
    <text evidence="1">Belongs to the ComF/GntX family.</text>
</comment>
<sequence>MIVVIPPPLHSGPMIDLLRVLLPRACPGCGAQLGRAAGLCDRCRAELRPRVERHSPLSAQATPHLVTLGRYQGVPRRAVRALKYGGARDVAGPLGRALAAGVPASWQIAAVVPVPLHPSRQRERGYNQAELLAQAMAAELGVPCLPLLTRTRATAQQAKLHASERSSNLAGAFAVRGAVPPGTLLILDDVLTTGSTLLACRDALHAAGVTDLKYAAVAR</sequence>